<dbReference type="AlphaFoldDB" id="A0A816HC13"/>
<dbReference type="InterPro" id="IPR005123">
    <property type="entry name" value="Oxoglu/Fe-dep_dioxygenase_dom"/>
</dbReference>
<dbReference type="EMBL" id="CAJNOW010021396">
    <property type="protein sequence ID" value="CAF1684074.1"/>
    <property type="molecule type" value="Genomic_DNA"/>
</dbReference>
<evidence type="ECO:0000313" key="4">
    <source>
        <dbReference type="EMBL" id="CAF2052919.1"/>
    </source>
</evidence>
<dbReference type="InterPro" id="IPR026992">
    <property type="entry name" value="DIOX_N"/>
</dbReference>
<evidence type="ECO:0000259" key="2">
    <source>
        <dbReference type="PROSITE" id="PS51471"/>
    </source>
</evidence>
<dbReference type="PANTHER" id="PTHR47990">
    <property type="entry name" value="2-OXOGLUTARATE (2OG) AND FE(II)-DEPENDENT OXYGENASE SUPERFAMILY PROTEIN-RELATED"/>
    <property type="match status" value="1"/>
</dbReference>
<organism evidence="3 5">
    <name type="scientific">Rotaria magnacalcarata</name>
    <dbReference type="NCBI Taxonomy" id="392030"/>
    <lineage>
        <taxon>Eukaryota</taxon>
        <taxon>Metazoa</taxon>
        <taxon>Spiralia</taxon>
        <taxon>Gnathifera</taxon>
        <taxon>Rotifera</taxon>
        <taxon>Eurotatoria</taxon>
        <taxon>Bdelloidea</taxon>
        <taxon>Philodinida</taxon>
        <taxon>Philodinidae</taxon>
        <taxon>Rotaria</taxon>
    </lineage>
</organism>
<reference evidence="3" key="1">
    <citation type="submission" date="2021-02" db="EMBL/GenBank/DDBJ databases">
        <authorList>
            <person name="Nowell W R."/>
        </authorList>
    </citation>
    <scope>NUCLEOTIDE SEQUENCE</scope>
</reference>
<name>A0A816HC13_9BILA</name>
<keyword evidence="1" id="KW-0479">Metal-binding</keyword>
<evidence type="ECO:0000256" key="1">
    <source>
        <dbReference type="RuleBase" id="RU003682"/>
    </source>
</evidence>
<dbReference type="Proteomes" id="UP000663824">
    <property type="component" value="Unassembled WGS sequence"/>
</dbReference>
<accession>A0A816HC13</accession>
<proteinExistence type="inferred from homology"/>
<keyword evidence="1" id="KW-0560">Oxidoreductase</keyword>
<dbReference type="GO" id="GO:0046872">
    <property type="term" value="F:metal ion binding"/>
    <property type="evidence" value="ECO:0007669"/>
    <property type="project" value="UniProtKB-KW"/>
</dbReference>
<dbReference type="InterPro" id="IPR027443">
    <property type="entry name" value="IPNS-like_sf"/>
</dbReference>
<dbReference type="GO" id="GO:0016491">
    <property type="term" value="F:oxidoreductase activity"/>
    <property type="evidence" value="ECO:0007669"/>
    <property type="project" value="UniProtKB-KW"/>
</dbReference>
<dbReference type="Pfam" id="PF14226">
    <property type="entry name" value="DIOX_N"/>
    <property type="match status" value="1"/>
</dbReference>
<dbReference type="OrthoDB" id="288590at2759"/>
<dbReference type="Pfam" id="PF03171">
    <property type="entry name" value="2OG-FeII_Oxy"/>
    <property type="match status" value="1"/>
</dbReference>
<dbReference type="PROSITE" id="PS51471">
    <property type="entry name" value="FE2OG_OXY"/>
    <property type="match status" value="1"/>
</dbReference>
<dbReference type="InterPro" id="IPR044861">
    <property type="entry name" value="IPNS-like_FE2OG_OXY"/>
</dbReference>
<protein>
    <recommendedName>
        <fullName evidence="2">Fe2OG dioxygenase domain-containing protein</fullName>
    </recommendedName>
</protein>
<comment type="similarity">
    <text evidence="1">Belongs to the iron/ascorbate-dependent oxidoreductase family.</text>
</comment>
<sequence>MSLSSLPIIDLKAEESTIVKAILNACSTTGFFYIRNHDLFDAQQHMFQLSKEFFQLPLDIKEKYTIGTDNHGFIRRGKENLDSANRKLIDEKEAFNMAHTVSRDRLPALFAESDNYEFITKFYRDCYDLCMKLLVYIAKGFDIDLDYFTSRHKWDFEPRFILRLLHYPPITEKSDESIRAGAHSDYGSLTLLFQHEHKSGLEVLDRSTNTWYPVEPFDDRIVVNFGDAFEYWSKGFIRSTVHRVVMPIVDSTKDNGRYSIAFFCDPNTSTLLTPIPSKLIVDRQFEKDEHAKHALDHDNEHVLTAGEHLAMRLNKTYNY</sequence>
<dbReference type="InterPro" id="IPR050231">
    <property type="entry name" value="Iron_ascorbate_oxido_reductase"/>
</dbReference>
<comment type="caution">
    <text evidence="3">The sequence shown here is derived from an EMBL/GenBank/DDBJ whole genome shotgun (WGS) entry which is preliminary data.</text>
</comment>
<dbReference type="Proteomes" id="UP000663834">
    <property type="component" value="Unassembled WGS sequence"/>
</dbReference>
<evidence type="ECO:0000313" key="5">
    <source>
        <dbReference type="Proteomes" id="UP000663834"/>
    </source>
</evidence>
<evidence type="ECO:0000313" key="3">
    <source>
        <dbReference type="EMBL" id="CAF1684074.1"/>
    </source>
</evidence>
<dbReference type="SUPFAM" id="SSF51197">
    <property type="entry name" value="Clavaminate synthase-like"/>
    <property type="match status" value="1"/>
</dbReference>
<keyword evidence="1" id="KW-0408">Iron</keyword>
<dbReference type="EMBL" id="CAJNRE010006145">
    <property type="protein sequence ID" value="CAF2052919.1"/>
    <property type="molecule type" value="Genomic_DNA"/>
</dbReference>
<feature type="domain" description="Fe2OG dioxygenase" evidence="2">
    <location>
        <begin position="155"/>
        <end position="266"/>
    </location>
</feature>
<gene>
    <name evidence="3" type="ORF">KQP761_LOCUS37802</name>
    <name evidence="4" type="ORF">MBJ925_LOCUS13417</name>
</gene>
<dbReference type="Gene3D" id="2.60.120.330">
    <property type="entry name" value="B-lactam Antibiotic, Isopenicillin N Synthase, Chain"/>
    <property type="match status" value="1"/>
</dbReference>